<dbReference type="AlphaFoldDB" id="A0A5K7ZET6"/>
<protein>
    <submittedName>
        <fullName evidence="1">Uncharacterized protein</fullName>
    </submittedName>
</protein>
<dbReference type="RefSeq" id="WP_155305714.1">
    <property type="nucleotide sequence ID" value="NZ_AP021875.1"/>
</dbReference>
<sequence length="76" mass="9024">MWDDSADASIKIVRMKNYAESLYSVLIMASEEHPDYFQTENQLYGEFSNLLYPLVLALERYDEEEFPIPEEQKKQL</sequence>
<proteinExistence type="predicted"/>
<dbReference type="Proteomes" id="UP000427769">
    <property type="component" value="Chromosome"/>
</dbReference>
<organism evidence="1 2">
    <name type="scientific">Desulfosarcina widdelii</name>
    <dbReference type="NCBI Taxonomy" id="947919"/>
    <lineage>
        <taxon>Bacteria</taxon>
        <taxon>Pseudomonadati</taxon>
        <taxon>Thermodesulfobacteriota</taxon>
        <taxon>Desulfobacteria</taxon>
        <taxon>Desulfobacterales</taxon>
        <taxon>Desulfosarcinaceae</taxon>
        <taxon>Desulfosarcina</taxon>
    </lineage>
</organism>
<accession>A0A5K7ZET6</accession>
<dbReference type="KEGG" id="dwd:DSCW_43310"/>
<dbReference type="EMBL" id="AP021875">
    <property type="protein sequence ID" value="BBO76914.1"/>
    <property type="molecule type" value="Genomic_DNA"/>
</dbReference>
<name>A0A5K7ZET6_9BACT</name>
<evidence type="ECO:0000313" key="1">
    <source>
        <dbReference type="EMBL" id="BBO76914.1"/>
    </source>
</evidence>
<reference evidence="1 2" key="1">
    <citation type="submission" date="2019-11" db="EMBL/GenBank/DDBJ databases">
        <title>Comparative genomics of hydrocarbon-degrading Desulfosarcina strains.</title>
        <authorList>
            <person name="Watanabe M."/>
            <person name="Kojima H."/>
            <person name="Fukui M."/>
        </authorList>
    </citation>
    <scope>NUCLEOTIDE SEQUENCE [LARGE SCALE GENOMIC DNA]</scope>
    <source>
        <strain evidence="1 2">PP31</strain>
    </source>
</reference>
<evidence type="ECO:0000313" key="2">
    <source>
        <dbReference type="Proteomes" id="UP000427769"/>
    </source>
</evidence>
<gene>
    <name evidence="1" type="ORF">DSCW_43310</name>
</gene>
<keyword evidence="2" id="KW-1185">Reference proteome</keyword>